<sequence length="356" mass="38871">MRLNEVFLALTPVVLANPVIRAEEAQDVHITLELSKVASPAQAAITVWNNEQTEVLAKSCSDSLATGPFADHPIVFNINSENGAGSLTIGSASFQIGGGDSTLTCGRVASETELVINCIVPVPGSLQLRSLEKRSLAECFPDGPLEVSQSMDIFEGKVEAAEGAIEFDFPELNQTQIDEIVRREDLNSKFNKRQTAGCDNWVSDTRRVGNGNPHQNPWHIQLSEPMKCPGHTGCSTYHTTTRSYSVGWQANAAVTWINGGFSVVQTTETGNSYVCNGEPNDFLAVWKNQGTTAYTVQPGIRHVCTNTWHESGSRTIIWSPNANNRRGYYYCVYGERYVRAIGDRWLDTAANTPGGP</sequence>
<feature type="signal peptide" evidence="1">
    <location>
        <begin position="1"/>
        <end position="16"/>
    </location>
</feature>
<evidence type="ECO:0000313" key="2">
    <source>
        <dbReference type="EMBL" id="ROT43788.1"/>
    </source>
</evidence>
<dbReference type="Proteomes" id="UP000272025">
    <property type="component" value="Unassembled WGS sequence"/>
</dbReference>
<dbReference type="EMBL" id="ML119051">
    <property type="protein sequence ID" value="ROT43788.1"/>
    <property type="molecule type" value="Genomic_DNA"/>
</dbReference>
<dbReference type="RefSeq" id="XP_028471594.1">
    <property type="nucleotide sequence ID" value="XM_028609031.1"/>
</dbReference>
<keyword evidence="1" id="KW-0732">Signal</keyword>
<proteinExistence type="predicted"/>
<keyword evidence="3" id="KW-1185">Reference proteome</keyword>
<organism evidence="2 3">
    <name type="scientific">Sodiomyces alkalinus (strain CBS 110278 / VKM F-3762 / F11)</name>
    <name type="common">Alkaliphilic filamentous fungus</name>
    <dbReference type="NCBI Taxonomy" id="1314773"/>
    <lineage>
        <taxon>Eukaryota</taxon>
        <taxon>Fungi</taxon>
        <taxon>Dikarya</taxon>
        <taxon>Ascomycota</taxon>
        <taxon>Pezizomycotina</taxon>
        <taxon>Sordariomycetes</taxon>
        <taxon>Hypocreomycetidae</taxon>
        <taxon>Glomerellales</taxon>
        <taxon>Plectosphaerellaceae</taxon>
        <taxon>Sodiomyces</taxon>
    </lineage>
</organism>
<gene>
    <name evidence="2" type="ORF">SODALDRAFT_306056</name>
</gene>
<accession>A0A3N2QAV4</accession>
<name>A0A3N2QAV4_SODAK</name>
<dbReference type="AlphaFoldDB" id="A0A3N2QAV4"/>
<dbReference type="GeneID" id="39577509"/>
<feature type="chain" id="PRO_5018223928" evidence="1">
    <location>
        <begin position="17"/>
        <end position="356"/>
    </location>
</feature>
<evidence type="ECO:0000313" key="3">
    <source>
        <dbReference type="Proteomes" id="UP000272025"/>
    </source>
</evidence>
<protein>
    <submittedName>
        <fullName evidence="2">Uncharacterized protein</fullName>
    </submittedName>
</protein>
<reference evidence="2 3" key="1">
    <citation type="journal article" date="2018" name="Mol. Ecol.">
        <title>The obligate alkalophilic soda-lake fungus Sodiomyces alkalinus has shifted to a protein diet.</title>
        <authorList>
            <person name="Grum-Grzhimaylo A.A."/>
            <person name="Falkoski D.L."/>
            <person name="van den Heuvel J."/>
            <person name="Valero-Jimenez C.A."/>
            <person name="Min B."/>
            <person name="Choi I.G."/>
            <person name="Lipzen A."/>
            <person name="Daum C.G."/>
            <person name="Aanen D.K."/>
            <person name="Tsang A."/>
            <person name="Henrissat B."/>
            <person name="Bilanenko E.N."/>
            <person name="de Vries R.P."/>
            <person name="van Kan J.A.L."/>
            <person name="Grigoriev I.V."/>
            <person name="Debets A.J.M."/>
        </authorList>
    </citation>
    <scope>NUCLEOTIDE SEQUENCE [LARGE SCALE GENOMIC DNA]</scope>
    <source>
        <strain evidence="2 3">F11</strain>
    </source>
</reference>
<dbReference type="OrthoDB" id="3641682at2759"/>
<evidence type="ECO:0000256" key="1">
    <source>
        <dbReference type="SAM" id="SignalP"/>
    </source>
</evidence>